<dbReference type="GO" id="GO:0008662">
    <property type="term" value="F:1-phosphofructokinase activity"/>
    <property type="evidence" value="ECO:0007669"/>
    <property type="project" value="UniProtKB-EC"/>
</dbReference>
<dbReference type="InterPro" id="IPR022463">
    <property type="entry name" value="1-PFruKinase"/>
</dbReference>
<dbReference type="InterPro" id="IPR029056">
    <property type="entry name" value="Ribokinase-like"/>
</dbReference>
<dbReference type="PANTHER" id="PTHR46566">
    <property type="entry name" value="1-PHOSPHOFRUCTOKINASE-RELATED"/>
    <property type="match status" value="1"/>
</dbReference>
<name>U2EGW3_9MOLU</name>
<evidence type="ECO:0000256" key="2">
    <source>
        <dbReference type="ARBA" id="ARBA00022679"/>
    </source>
</evidence>
<dbReference type="EMBL" id="AFNU02000001">
    <property type="protein sequence ID" value="ERJ13846.1"/>
    <property type="molecule type" value="Genomic_DNA"/>
</dbReference>
<dbReference type="InterPro" id="IPR017583">
    <property type="entry name" value="Tagatose/fructose_Pkinase"/>
</dbReference>
<dbReference type="OrthoDB" id="9801219at2"/>
<dbReference type="NCBIfam" id="TIGR03828">
    <property type="entry name" value="pfkB"/>
    <property type="match status" value="1"/>
</dbReference>
<keyword evidence="5" id="KW-0067">ATP-binding</keyword>
<protein>
    <submittedName>
        <fullName evidence="8">Fructose-1-phosphate kinase protein</fullName>
        <ecNumber evidence="8">2.7.1.56</ecNumber>
    </submittedName>
</protein>
<dbReference type="Gene3D" id="3.40.1190.20">
    <property type="match status" value="1"/>
</dbReference>
<keyword evidence="3" id="KW-0547">Nucleotide-binding</keyword>
<dbReference type="InterPro" id="IPR002139">
    <property type="entry name" value="Ribo/fructo_kinase"/>
</dbReference>
<evidence type="ECO:0000256" key="3">
    <source>
        <dbReference type="ARBA" id="ARBA00022741"/>
    </source>
</evidence>
<dbReference type="SUPFAM" id="SSF53613">
    <property type="entry name" value="Ribokinase-like"/>
    <property type="match status" value="1"/>
</dbReference>
<dbReference type="NCBIfam" id="TIGR03168">
    <property type="entry name" value="1-PFK"/>
    <property type="match status" value="1"/>
</dbReference>
<evidence type="ECO:0000313" key="9">
    <source>
        <dbReference type="Proteomes" id="UP000005707"/>
    </source>
</evidence>
<evidence type="ECO:0000256" key="1">
    <source>
        <dbReference type="ARBA" id="ARBA00010688"/>
    </source>
</evidence>
<reference evidence="8 9" key="2">
    <citation type="journal article" date="2013" name="PLoS ONE">
        <title>INDIGO - INtegrated Data Warehouse of MIcrobial GenOmes with Examples from the Red Sea Extremophiles.</title>
        <authorList>
            <person name="Alam I."/>
            <person name="Antunes A."/>
            <person name="Kamau A.A."/>
            <person name="Ba Alawi W."/>
            <person name="Kalkatawi M."/>
            <person name="Stingl U."/>
            <person name="Bajic V.B."/>
        </authorList>
    </citation>
    <scope>NUCLEOTIDE SEQUENCE [LARGE SCALE GENOMIC DNA]</scope>
    <source>
        <strain evidence="8 9">SSD-17B</strain>
    </source>
</reference>
<dbReference type="Pfam" id="PF00294">
    <property type="entry name" value="PfkB"/>
    <property type="match status" value="1"/>
</dbReference>
<keyword evidence="4 8" id="KW-0418">Kinase</keyword>
<dbReference type="PIRSF" id="PIRSF000535">
    <property type="entry name" value="1PFK/6PFK/LacC"/>
    <property type="match status" value="1"/>
</dbReference>
<evidence type="ECO:0000313" key="8">
    <source>
        <dbReference type="EMBL" id="ERJ13846.1"/>
    </source>
</evidence>
<keyword evidence="2 6" id="KW-0808">Transferase</keyword>
<dbReference type="eggNOG" id="COG1105">
    <property type="taxonomic scope" value="Bacteria"/>
</dbReference>
<dbReference type="AlphaFoldDB" id="U2EGW3"/>
<dbReference type="FunFam" id="3.40.1190.20:FF:000001">
    <property type="entry name" value="Phosphofructokinase"/>
    <property type="match status" value="1"/>
</dbReference>
<dbReference type="GO" id="GO:0005829">
    <property type="term" value="C:cytosol"/>
    <property type="evidence" value="ECO:0007669"/>
    <property type="project" value="TreeGrafter"/>
</dbReference>
<evidence type="ECO:0000259" key="7">
    <source>
        <dbReference type="Pfam" id="PF00294"/>
    </source>
</evidence>
<dbReference type="Proteomes" id="UP000005707">
    <property type="component" value="Unassembled WGS sequence"/>
</dbReference>
<dbReference type="PANTHER" id="PTHR46566:SF1">
    <property type="entry name" value="1-PHOSPHOFRUCTOKINASE"/>
    <property type="match status" value="1"/>
</dbReference>
<reference evidence="8 9" key="1">
    <citation type="journal article" date="2011" name="J. Bacteriol.">
        <title>Genome sequence of Haloplasma contractile, an unusual contractile bacterium from a deep-sea anoxic brine lake.</title>
        <authorList>
            <person name="Antunes A."/>
            <person name="Alam I."/>
            <person name="El Dorry H."/>
            <person name="Siam R."/>
            <person name="Robertson A."/>
            <person name="Bajic V.B."/>
            <person name="Stingl U."/>
        </authorList>
    </citation>
    <scope>NUCLEOTIDE SEQUENCE [LARGE SCALE GENOMIC DNA]</scope>
    <source>
        <strain evidence="8 9">SSD-17B</strain>
    </source>
</reference>
<dbReference type="GO" id="GO:0005524">
    <property type="term" value="F:ATP binding"/>
    <property type="evidence" value="ECO:0007669"/>
    <property type="project" value="UniProtKB-KW"/>
</dbReference>
<feature type="domain" description="Carbohydrate kinase PfkB" evidence="7">
    <location>
        <begin position="9"/>
        <end position="288"/>
    </location>
</feature>
<accession>U2EGW3</accession>
<keyword evidence="9" id="KW-1185">Reference proteome</keyword>
<dbReference type="InParanoid" id="U2EGW3"/>
<dbReference type="GO" id="GO:0044281">
    <property type="term" value="P:small molecule metabolic process"/>
    <property type="evidence" value="ECO:0007669"/>
    <property type="project" value="UniProtKB-ARBA"/>
</dbReference>
<dbReference type="STRING" id="1033810.HLPCO_000512"/>
<comment type="caution">
    <text evidence="8">The sequence shown here is derived from an EMBL/GenBank/DDBJ whole genome shotgun (WGS) entry which is preliminary data.</text>
</comment>
<sequence length="307" mass="33868">MIYTCTLNPSVDYKLKLDDLVPGTLNRVKNEEYSPGGKGINVSIVLNNLGIKSTLFGYVAGFTGSYIKEQLNIYKYLKPDFVEVSGQTRINVKLKGQTETEINASGPHINEDNYLALLKKIKKLKSRDILVIAGSVPSSIKHNVYNEIARIVDEKGAFLVVDATKQLLRSTLEFKPFLIKPNKVELEELFDVKLETDNEVIKYAKKLQNLGAKNVLISLGGDGAVLITQDFVYRSNTIQSEVIHTVGAGDSMVAGFLADYIKNHSFESALRFATACGSATAFSKGLATKDEVEKLISQIKINIVKEN</sequence>
<dbReference type="PRINTS" id="PR00990">
    <property type="entry name" value="RIBOKINASE"/>
</dbReference>
<dbReference type="EC" id="2.7.1.56" evidence="8"/>
<evidence type="ECO:0000256" key="4">
    <source>
        <dbReference type="ARBA" id="ARBA00022777"/>
    </source>
</evidence>
<dbReference type="FunCoup" id="U2EGW3">
    <property type="interactions" value="18"/>
</dbReference>
<dbReference type="GO" id="GO:0016052">
    <property type="term" value="P:carbohydrate catabolic process"/>
    <property type="evidence" value="ECO:0007669"/>
    <property type="project" value="UniProtKB-ARBA"/>
</dbReference>
<evidence type="ECO:0000256" key="6">
    <source>
        <dbReference type="PIRNR" id="PIRNR000535"/>
    </source>
</evidence>
<dbReference type="InterPro" id="IPR011611">
    <property type="entry name" value="PfkB_dom"/>
</dbReference>
<organism evidence="8 9">
    <name type="scientific">Haloplasma contractile SSD-17B</name>
    <dbReference type="NCBI Taxonomy" id="1033810"/>
    <lineage>
        <taxon>Bacteria</taxon>
        <taxon>Bacillati</taxon>
        <taxon>Mycoplasmatota</taxon>
        <taxon>Mollicutes</taxon>
        <taxon>Haloplasmatales</taxon>
        <taxon>Haloplasmataceae</taxon>
        <taxon>Haloplasma</taxon>
    </lineage>
</organism>
<gene>
    <name evidence="8" type="primary">fruK</name>
    <name evidence="8" type="ORF">HLPCO_000512</name>
</gene>
<evidence type="ECO:0000256" key="5">
    <source>
        <dbReference type="ARBA" id="ARBA00022840"/>
    </source>
</evidence>
<dbReference type="CDD" id="cd01164">
    <property type="entry name" value="FruK_PfkB_like"/>
    <property type="match status" value="1"/>
</dbReference>
<comment type="similarity">
    <text evidence="1">Belongs to the carbohydrate kinase PfkB family.</text>
</comment>
<dbReference type="RefSeq" id="WP_008826047.1">
    <property type="nucleotide sequence ID" value="NZ_AFNU02000001.1"/>
</dbReference>
<proteinExistence type="inferred from homology"/>